<dbReference type="AlphaFoldDB" id="A0A232F8H0"/>
<keyword evidence="11" id="KW-0812">Transmembrane</keyword>
<dbReference type="CDD" id="cd07343">
    <property type="entry name" value="M48A_Zmpste24p_like"/>
    <property type="match status" value="1"/>
</dbReference>
<feature type="transmembrane region" description="Helical" evidence="11">
    <location>
        <begin position="130"/>
        <end position="158"/>
    </location>
</feature>
<keyword evidence="11" id="KW-1133">Transmembrane helix</keyword>
<evidence type="ECO:0000313" key="14">
    <source>
        <dbReference type="EMBL" id="OXU26607.1"/>
    </source>
</evidence>
<comment type="cofactor">
    <cofactor evidence="9">
        <name>Zn(2+)</name>
        <dbReference type="ChEBI" id="CHEBI:29105"/>
    </cofactor>
    <text evidence="9">Binds 1 zinc ion per subunit.</text>
</comment>
<dbReference type="InterPro" id="IPR032456">
    <property type="entry name" value="Peptidase_M48_N"/>
</dbReference>
<dbReference type="GO" id="GO:0071586">
    <property type="term" value="P:CAAX-box protein processing"/>
    <property type="evidence" value="ECO:0007669"/>
    <property type="project" value="InterPro"/>
</dbReference>
<dbReference type="GO" id="GO:0046872">
    <property type="term" value="F:metal ion binding"/>
    <property type="evidence" value="ECO:0007669"/>
    <property type="project" value="UniProtKB-KW"/>
</dbReference>
<dbReference type="PANTHER" id="PTHR10120">
    <property type="entry name" value="CAAX PRENYL PROTEASE 1"/>
    <property type="match status" value="1"/>
</dbReference>
<dbReference type="InterPro" id="IPR001915">
    <property type="entry name" value="Peptidase_M48"/>
</dbReference>
<feature type="transmembrane region" description="Helical" evidence="11">
    <location>
        <begin position="362"/>
        <end position="385"/>
    </location>
</feature>
<feature type="transmembrane region" description="Helical" evidence="11">
    <location>
        <begin position="93"/>
        <end position="115"/>
    </location>
</feature>
<feature type="active site" evidence="8">
    <location>
        <position position="349"/>
    </location>
</feature>
<feature type="transmembrane region" description="Helical" evidence="11">
    <location>
        <begin position="207"/>
        <end position="226"/>
    </location>
</feature>
<keyword evidence="4" id="KW-0378">Hydrolase</keyword>
<feature type="binding site" evidence="9">
    <location>
        <position position="428"/>
    </location>
    <ligand>
        <name>Zn(2+)</name>
        <dbReference type="ChEBI" id="CHEBI:29105"/>
        <note>catalytic</note>
    </ligand>
</feature>
<keyword evidence="5 9" id="KW-0862">Zinc</keyword>
<feature type="domain" description="CAAX prenyl protease 1 N-terminal" evidence="13">
    <location>
        <begin position="51"/>
        <end position="236"/>
    </location>
</feature>
<dbReference type="Pfam" id="PF01435">
    <property type="entry name" value="Peptidase_M48"/>
    <property type="match status" value="1"/>
</dbReference>
<sequence>MEKAQPQSAPPTIKSDSDDLYEGLLQKHILTELVIISWIIFLWELYLTFRQRRLVQKLADPPKVLDGLVEEDVYKKARSYSLDKSTFEIVQDVYSNVINTIFMTCWGFYFVWIWGKYLVEYVGLDPKNEIYVTAGCITVMRIYSTILCDLPFTVYDTFVLEQKHNFNNQTPLFFIKDQIIKFLVSQILMVPLICGMVWIVMNGGDYFFLYLWLFTVGMSLLLMIIYPELIAPLFDKYTPLPEGDLKNRIEALASSLNYPLYKLYIVEGSRRSSHSNAYLYGFYKYKRIVLYDTLVAEYQKKKIEEEEKAKAEKQDSSENTGEEKKEVDAKPKESRGCETDEIIAVLAHELGHWQHSHALQGFLFGQVIFLCNFISFAQLLHYAPIYEAFGFTDSKPVLIGLMVVTMYVLAPLNKLLTWALTVNSRRFEFQADRYAASLGHGEPLQRALVKLHKDNLGYPLFDKLYSNWHHSHPPLLERLDAIKKDTLHGYVGISLLLTIIQSKLITKIAYLCKFKWIVLSNTLVAEYQKKKIEKKDKSNDIAYKISEVYCEK</sequence>
<evidence type="ECO:0000256" key="1">
    <source>
        <dbReference type="ARBA" id="ARBA00012336"/>
    </source>
</evidence>
<feature type="binding site" evidence="9">
    <location>
        <position position="348"/>
    </location>
    <ligand>
        <name>Zn(2+)</name>
        <dbReference type="ChEBI" id="CHEBI:29105"/>
        <note>catalytic</note>
    </ligand>
</feature>
<evidence type="ECO:0000256" key="6">
    <source>
        <dbReference type="ARBA" id="ARBA00023049"/>
    </source>
</evidence>
<keyword evidence="3 9" id="KW-0479">Metal-binding</keyword>
<dbReference type="EMBL" id="NNAY01000770">
    <property type="protein sequence ID" value="OXU26607.1"/>
    <property type="molecule type" value="Genomic_DNA"/>
</dbReference>
<keyword evidence="15" id="KW-1185">Reference proteome</keyword>
<dbReference type="OrthoDB" id="360839at2759"/>
<evidence type="ECO:0000256" key="8">
    <source>
        <dbReference type="PIRSR" id="PIRSR627057-1"/>
    </source>
</evidence>
<dbReference type="EC" id="3.4.24.84" evidence="1"/>
<feature type="transmembrane region" description="Helical" evidence="11">
    <location>
        <begin position="179"/>
        <end position="201"/>
    </location>
</feature>
<protein>
    <recommendedName>
        <fullName evidence="1">Ste24 endopeptidase</fullName>
        <ecNumber evidence="1">3.4.24.84</ecNumber>
    </recommendedName>
</protein>
<accession>A0A232F8H0</accession>
<feature type="binding site" evidence="9">
    <location>
        <position position="352"/>
    </location>
    <ligand>
        <name>Zn(2+)</name>
        <dbReference type="ChEBI" id="CHEBI:29105"/>
        <note>catalytic</note>
    </ligand>
</feature>
<evidence type="ECO:0000256" key="9">
    <source>
        <dbReference type="PIRSR" id="PIRSR627057-2"/>
    </source>
</evidence>
<evidence type="ECO:0000256" key="5">
    <source>
        <dbReference type="ARBA" id="ARBA00022833"/>
    </source>
</evidence>
<dbReference type="Pfam" id="PF16491">
    <property type="entry name" value="Peptidase_M48_N"/>
    <property type="match status" value="1"/>
</dbReference>
<comment type="caution">
    <text evidence="14">The sequence shown here is derived from an EMBL/GenBank/DDBJ whole genome shotgun (WGS) entry which is preliminary data.</text>
</comment>
<dbReference type="GO" id="GO:0004222">
    <property type="term" value="F:metalloendopeptidase activity"/>
    <property type="evidence" value="ECO:0007669"/>
    <property type="project" value="InterPro"/>
</dbReference>
<reference evidence="14 15" key="1">
    <citation type="journal article" date="2017" name="Curr. Biol.">
        <title>The Evolution of Venom by Co-option of Single-Copy Genes.</title>
        <authorList>
            <person name="Martinson E.O."/>
            <person name="Mrinalini"/>
            <person name="Kelkar Y.D."/>
            <person name="Chang C.H."/>
            <person name="Werren J.H."/>
        </authorList>
    </citation>
    <scope>NUCLEOTIDE SEQUENCE [LARGE SCALE GENOMIC DNA]</scope>
    <source>
        <strain evidence="14 15">Alberta</strain>
        <tissue evidence="14">Whole body</tissue>
    </source>
</reference>
<feature type="region of interest" description="Disordered" evidence="10">
    <location>
        <begin position="306"/>
        <end position="335"/>
    </location>
</feature>
<dbReference type="Gene3D" id="3.30.2010.10">
    <property type="entry name" value="Metalloproteases ('zincins'), catalytic domain"/>
    <property type="match status" value="1"/>
</dbReference>
<evidence type="ECO:0000256" key="2">
    <source>
        <dbReference type="ARBA" id="ARBA00022670"/>
    </source>
</evidence>
<dbReference type="Proteomes" id="UP000215335">
    <property type="component" value="Unassembled WGS sequence"/>
</dbReference>
<evidence type="ECO:0000256" key="3">
    <source>
        <dbReference type="ARBA" id="ARBA00022723"/>
    </source>
</evidence>
<dbReference type="InterPro" id="IPR027057">
    <property type="entry name" value="CAXX_Prtase_1"/>
</dbReference>
<name>A0A232F8H0_9HYME</name>
<evidence type="ECO:0000256" key="4">
    <source>
        <dbReference type="ARBA" id="ARBA00022801"/>
    </source>
</evidence>
<feature type="active site" description="Proton donor" evidence="8">
    <location>
        <position position="432"/>
    </location>
</feature>
<dbReference type="STRING" id="543379.A0A232F8H0"/>
<evidence type="ECO:0000313" key="15">
    <source>
        <dbReference type="Proteomes" id="UP000215335"/>
    </source>
</evidence>
<gene>
    <name evidence="14" type="ORF">TSAR_005550</name>
</gene>
<evidence type="ECO:0000259" key="13">
    <source>
        <dbReference type="Pfam" id="PF16491"/>
    </source>
</evidence>
<evidence type="ECO:0000256" key="10">
    <source>
        <dbReference type="SAM" id="MobiDB-lite"/>
    </source>
</evidence>
<feature type="transmembrane region" description="Helical" evidence="11">
    <location>
        <begin position="397"/>
        <end position="416"/>
    </location>
</feature>
<organism evidence="14 15">
    <name type="scientific">Trichomalopsis sarcophagae</name>
    <dbReference type="NCBI Taxonomy" id="543379"/>
    <lineage>
        <taxon>Eukaryota</taxon>
        <taxon>Metazoa</taxon>
        <taxon>Ecdysozoa</taxon>
        <taxon>Arthropoda</taxon>
        <taxon>Hexapoda</taxon>
        <taxon>Insecta</taxon>
        <taxon>Pterygota</taxon>
        <taxon>Neoptera</taxon>
        <taxon>Endopterygota</taxon>
        <taxon>Hymenoptera</taxon>
        <taxon>Apocrita</taxon>
        <taxon>Proctotrupomorpha</taxon>
        <taxon>Chalcidoidea</taxon>
        <taxon>Pteromalidae</taxon>
        <taxon>Pteromalinae</taxon>
        <taxon>Trichomalopsis</taxon>
    </lineage>
</organism>
<evidence type="ECO:0000256" key="7">
    <source>
        <dbReference type="ARBA" id="ARBA00044456"/>
    </source>
</evidence>
<feature type="transmembrane region" description="Helical" evidence="11">
    <location>
        <begin position="29"/>
        <end position="49"/>
    </location>
</feature>
<feature type="domain" description="Peptidase M48" evidence="12">
    <location>
        <begin position="240"/>
        <end position="484"/>
    </location>
</feature>
<keyword evidence="6" id="KW-0482">Metalloprotease</keyword>
<evidence type="ECO:0000256" key="11">
    <source>
        <dbReference type="SAM" id="Phobius"/>
    </source>
</evidence>
<keyword evidence="11" id="KW-0472">Membrane</keyword>
<proteinExistence type="predicted"/>
<comment type="catalytic activity">
    <reaction evidence="7">
        <text>Hydrolyzes the peptide bond -P2-(S-farnesyl or geranylgeranyl)C-P1'-P2'-P3'-COOH where P1' and P2' are amino acids with aliphatic side chains and P3' is any C-terminal residue.</text>
        <dbReference type="EC" id="3.4.24.84"/>
    </reaction>
</comment>
<keyword evidence="2" id="KW-0645">Protease</keyword>
<evidence type="ECO:0000259" key="12">
    <source>
        <dbReference type="Pfam" id="PF01435"/>
    </source>
</evidence>